<dbReference type="InterPro" id="IPR036371">
    <property type="entry name" value="TPK_B1-bd_sf"/>
</dbReference>
<dbReference type="InterPro" id="IPR016966">
    <property type="entry name" value="Thiamin_pyrophosphokinase_euk"/>
</dbReference>
<protein>
    <recommendedName>
        <fullName evidence="7">Thiamine pyrophosphokinase</fullName>
        <ecNumber evidence="7">2.7.6.2</ecNumber>
    </recommendedName>
</protein>
<organism evidence="9 10">
    <name type="scientific">Multifurca ochricompacta</name>
    <dbReference type="NCBI Taxonomy" id="376703"/>
    <lineage>
        <taxon>Eukaryota</taxon>
        <taxon>Fungi</taxon>
        <taxon>Dikarya</taxon>
        <taxon>Basidiomycota</taxon>
        <taxon>Agaricomycotina</taxon>
        <taxon>Agaricomycetes</taxon>
        <taxon>Russulales</taxon>
        <taxon>Russulaceae</taxon>
        <taxon>Multifurca</taxon>
    </lineage>
</organism>
<dbReference type="GO" id="GO:0016301">
    <property type="term" value="F:kinase activity"/>
    <property type="evidence" value="ECO:0007669"/>
    <property type="project" value="UniProtKB-UniRule"/>
</dbReference>
<dbReference type="InterPro" id="IPR006282">
    <property type="entry name" value="Thi_PPkinase"/>
</dbReference>
<dbReference type="SUPFAM" id="SSF63999">
    <property type="entry name" value="Thiamin pyrophosphokinase, catalytic domain"/>
    <property type="match status" value="1"/>
</dbReference>
<evidence type="ECO:0000259" key="8">
    <source>
        <dbReference type="SMART" id="SM00983"/>
    </source>
</evidence>
<dbReference type="PIRSF" id="PIRSF031057">
    <property type="entry name" value="Thiamin_pyrophosphokinase"/>
    <property type="match status" value="1"/>
</dbReference>
<dbReference type="EC" id="2.7.6.2" evidence="7"/>
<comment type="caution">
    <text evidence="9">The sequence shown here is derived from an EMBL/GenBank/DDBJ whole genome shotgun (WGS) entry which is preliminary data.</text>
</comment>
<dbReference type="GO" id="GO:0005524">
    <property type="term" value="F:ATP binding"/>
    <property type="evidence" value="ECO:0007669"/>
    <property type="project" value="UniProtKB-UniRule"/>
</dbReference>
<dbReference type="AlphaFoldDB" id="A0AAD4M791"/>
<dbReference type="GO" id="GO:0009229">
    <property type="term" value="P:thiamine diphosphate biosynthetic process"/>
    <property type="evidence" value="ECO:0007669"/>
    <property type="project" value="UniProtKB-UniRule"/>
</dbReference>
<comment type="catalytic activity">
    <reaction evidence="7">
        <text>thiamine + ATP = thiamine diphosphate + AMP + H(+)</text>
        <dbReference type="Rhea" id="RHEA:11576"/>
        <dbReference type="ChEBI" id="CHEBI:15378"/>
        <dbReference type="ChEBI" id="CHEBI:18385"/>
        <dbReference type="ChEBI" id="CHEBI:30616"/>
        <dbReference type="ChEBI" id="CHEBI:58937"/>
        <dbReference type="ChEBI" id="CHEBI:456215"/>
    </reaction>
</comment>
<keyword evidence="3 7" id="KW-0808">Transferase</keyword>
<dbReference type="SMART" id="SM00983">
    <property type="entry name" value="TPK_B1_binding"/>
    <property type="match status" value="1"/>
</dbReference>
<dbReference type="EMBL" id="WTXG01000008">
    <property type="protein sequence ID" value="KAI0303812.1"/>
    <property type="molecule type" value="Genomic_DNA"/>
</dbReference>
<comment type="similarity">
    <text evidence="2 7">Belongs to the thiamine pyrophosphokinase family.</text>
</comment>
<evidence type="ECO:0000313" key="9">
    <source>
        <dbReference type="EMBL" id="KAI0303812.1"/>
    </source>
</evidence>
<evidence type="ECO:0000256" key="5">
    <source>
        <dbReference type="ARBA" id="ARBA00022777"/>
    </source>
</evidence>
<evidence type="ECO:0000256" key="6">
    <source>
        <dbReference type="ARBA" id="ARBA00022840"/>
    </source>
</evidence>
<name>A0AAD4M791_9AGAM</name>
<evidence type="ECO:0000313" key="10">
    <source>
        <dbReference type="Proteomes" id="UP001203297"/>
    </source>
</evidence>
<dbReference type="Proteomes" id="UP001203297">
    <property type="component" value="Unassembled WGS sequence"/>
</dbReference>
<evidence type="ECO:0000256" key="3">
    <source>
        <dbReference type="ARBA" id="ARBA00022679"/>
    </source>
</evidence>
<feature type="domain" description="Thiamin pyrophosphokinase thiamin-binding" evidence="8">
    <location>
        <begin position="182"/>
        <end position="250"/>
    </location>
</feature>
<dbReference type="GO" id="GO:0006772">
    <property type="term" value="P:thiamine metabolic process"/>
    <property type="evidence" value="ECO:0007669"/>
    <property type="project" value="InterPro"/>
</dbReference>
<keyword evidence="10" id="KW-1185">Reference proteome</keyword>
<dbReference type="Gene3D" id="3.40.50.10240">
    <property type="entry name" value="Thiamin pyrophosphokinase, catalytic domain"/>
    <property type="match status" value="1"/>
</dbReference>
<evidence type="ECO:0000256" key="4">
    <source>
        <dbReference type="ARBA" id="ARBA00022741"/>
    </source>
</evidence>
<dbReference type="Gene3D" id="2.60.120.320">
    <property type="entry name" value="Thiamin pyrophosphokinase, thiamin-binding domain"/>
    <property type="match status" value="1"/>
</dbReference>
<keyword evidence="5 7" id="KW-0418">Kinase</keyword>
<sequence>MSSSLDCPGSKIALIILNQSFSKPLLYRLWHASDWHCCADGGANHLYDLLSGADRPTSWTAYLLRFLQLRRTEVNSYLPDLLKGDLDSLREDVRQYYKTQGVSVVQDDDLNSTDLMKCIRSLQEKEEVDGDDTPYDIVLLGGLSGRLDQTVHTLSYLHKLRKSGRRIFAVTDDNVGWVLDEGKHRISIDHSILGPTCGLLPVGVDSTVLTTTGLRWNMTNETSGFGGLISTSNHLVPEEDTVSVETSRPIWWVAELRKENL</sequence>
<dbReference type="CDD" id="cd07995">
    <property type="entry name" value="TPK"/>
    <property type="match status" value="1"/>
</dbReference>
<dbReference type="InterPro" id="IPR007373">
    <property type="entry name" value="Thiamin_PyroPKinase_B1-bd"/>
</dbReference>
<dbReference type="PANTHER" id="PTHR13622:SF8">
    <property type="entry name" value="THIAMIN PYROPHOSPHOKINASE 1"/>
    <property type="match status" value="1"/>
</dbReference>
<accession>A0AAD4M791</accession>
<dbReference type="GO" id="GO:0030975">
    <property type="term" value="F:thiamine binding"/>
    <property type="evidence" value="ECO:0007669"/>
    <property type="project" value="UniProtKB-UniRule"/>
</dbReference>
<dbReference type="Pfam" id="PF04263">
    <property type="entry name" value="TPK_catalytic"/>
    <property type="match status" value="1"/>
</dbReference>
<dbReference type="SUPFAM" id="SSF63862">
    <property type="entry name" value="Thiamin pyrophosphokinase, substrate-binding domain"/>
    <property type="match status" value="1"/>
</dbReference>
<evidence type="ECO:0000256" key="7">
    <source>
        <dbReference type="PIRNR" id="PIRNR031057"/>
    </source>
</evidence>
<dbReference type="PANTHER" id="PTHR13622">
    <property type="entry name" value="THIAMIN PYROPHOSPHOKINASE"/>
    <property type="match status" value="1"/>
</dbReference>
<dbReference type="NCBIfam" id="TIGR01378">
    <property type="entry name" value="thi_PPkinase"/>
    <property type="match status" value="1"/>
</dbReference>
<comment type="pathway">
    <text evidence="1 7">Cofactor biosynthesis; thiamine diphosphate biosynthesis; thiamine diphosphate from thiamine: step 1/1.</text>
</comment>
<evidence type="ECO:0000256" key="1">
    <source>
        <dbReference type="ARBA" id="ARBA00005078"/>
    </source>
</evidence>
<dbReference type="Pfam" id="PF04265">
    <property type="entry name" value="TPK_B1_binding"/>
    <property type="match status" value="1"/>
</dbReference>
<dbReference type="GO" id="GO:0004788">
    <property type="term" value="F:thiamine diphosphokinase activity"/>
    <property type="evidence" value="ECO:0007669"/>
    <property type="project" value="UniProtKB-UniRule"/>
</dbReference>
<dbReference type="InterPro" id="IPR036759">
    <property type="entry name" value="TPK_catalytic_sf"/>
</dbReference>
<dbReference type="InterPro" id="IPR007371">
    <property type="entry name" value="TPK_catalytic"/>
</dbReference>
<reference evidence="9" key="1">
    <citation type="journal article" date="2022" name="New Phytol.">
        <title>Evolutionary transition to the ectomycorrhizal habit in the genomes of a hyperdiverse lineage of mushroom-forming fungi.</title>
        <authorList>
            <person name="Looney B."/>
            <person name="Miyauchi S."/>
            <person name="Morin E."/>
            <person name="Drula E."/>
            <person name="Courty P.E."/>
            <person name="Kohler A."/>
            <person name="Kuo A."/>
            <person name="LaButti K."/>
            <person name="Pangilinan J."/>
            <person name="Lipzen A."/>
            <person name="Riley R."/>
            <person name="Andreopoulos W."/>
            <person name="He G."/>
            <person name="Johnson J."/>
            <person name="Nolan M."/>
            <person name="Tritt A."/>
            <person name="Barry K.W."/>
            <person name="Grigoriev I.V."/>
            <person name="Nagy L.G."/>
            <person name="Hibbett D."/>
            <person name="Henrissat B."/>
            <person name="Matheny P.B."/>
            <person name="Labbe J."/>
            <person name="Martin F.M."/>
        </authorList>
    </citation>
    <scope>NUCLEOTIDE SEQUENCE</scope>
    <source>
        <strain evidence="9">BPL690</strain>
    </source>
</reference>
<keyword evidence="4 7" id="KW-0547">Nucleotide-binding</keyword>
<gene>
    <name evidence="9" type="ORF">B0F90DRAFT_1709219</name>
</gene>
<evidence type="ECO:0000256" key="2">
    <source>
        <dbReference type="ARBA" id="ARBA00006785"/>
    </source>
</evidence>
<dbReference type="FunFam" id="2.60.120.320:FF:000001">
    <property type="entry name" value="Thiamine pyrophosphokinase"/>
    <property type="match status" value="1"/>
</dbReference>
<proteinExistence type="inferred from homology"/>
<keyword evidence="6 7" id="KW-0067">ATP-binding</keyword>